<dbReference type="EMBL" id="CP064654">
    <property type="protein sequence ID" value="QPC98640.1"/>
    <property type="molecule type" value="Genomic_DNA"/>
</dbReference>
<evidence type="ECO:0000256" key="1">
    <source>
        <dbReference type="SAM" id="MobiDB-lite"/>
    </source>
</evidence>
<keyword evidence="2" id="KW-0732">Signal</keyword>
<feature type="chain" id="PRO_5032354805" description="TonB C-terminal domain-containing protein" evidence="2">
    <location>
        <begin position="28"/>
        <end position="312"/>
    </location>
</feature>
<name>A0A7S8IUQ5_9SPHN</name>
<dbReference type="Proteomes" id="UP000594459">
    <property type="component" value="Chromosome"/>
</dbReference>
<gene>
    <name evidence="3" type="ORF">IRL76_12455</name>
</gene>
<sequence>MGSQMVTKSLLASACLSLAIAPVAAWGADRAPIVLKPIGQWNLDMGENKCRIARVFGSEEQKAAFYLEQWSPSEEADWAVAAREVAGFRSDRKTTYAFGPGGKSDDFEFTKTSFGDFGSLVGARSKIVSEDPSQEDMDSNDDDERDWQARPRGLEQLDSDRAAQITSLTLSQSGRTDVIIETGGLKPVLAAMNACMEDLVRHWGLDPAEQRRVVSPPKATNMPKVVQYIMSTYPAGALRKGAQATFHLRIMVGTNGAVEECVLTNQTLAEDFDMKRHPCFAFTTRAVMEPARDAAGEPVRSFYTARIAYRIG</sequence>
<protein>
    <recommendedName>
        <fullName evidence="5">TonB C-terminal domain-containing protein</fullName>
    </recommendedName>
</protein>
<evidence type="ECO:0000256" key="2">
    <source>
        <dbReference type="SAM" id="SignalP"/>
    </source>
</evidence>
<accession>A0A7S8IUQ5</accession>
<feature type="compositionally biased region" description="Acidic residues" evidence="1">
    <location>
        <begin position="132"/>
        <end position="145"/>
    </location>
</feature>
<dbReference type="Gene3D" id="3.30.1150.10">
    <property type="match status" value="1"/>
</dbReference>
<evidence type="ECO:0000313" key="4">
    <source>
        <dbReference type="Proteomes" id="UP000594459"/>
    </source>
</evidence>
<evidence type="ECO:0008006" key="5">
    <source>
        <dbReference type="Google" id="ProtNLM"/>
    </source>
</evidence>
<feature type="signal peptide" evidence="2">
    <location>
        <begin position="1"/>
        <end position="27"/>
    </location>
</feature>
<organism evidence="3 4">
    <name type="scientific">Qipengyuania soli</name>
    <dbReference type="NCBI Taxonomy" id="2782568"/>
    <lineage>
        <taxon>Bacteria</taxon>
        <taxon>Pseudomonadati</taxon>
        <taxon>Pseudomonadota</taxon>
        <taxon>Alphaproteobacteria</taxon>
        <taxon>Sphingomonadales</taxon>
        <taxon>Erythrobacteraceae</taxon>
        <taxon>Qipengyuania</taxon>
    </lineage>
</organism>
<dbReference type="KEGG" id="qso:IRL76_12455"/>
<dbReference type="RefSeq" id="WP_200981644.1">
    <property type="nucleotide sequence ID" value="NZ_CP064654.1"/>
</dbReference>
<feature type="region of interest" description="Disordered" evidence="1">
    <location>
        <begin position="125"/>
        <end position="146"/>
    </location>
</feature>
<dbReference type="AlphaFoldDB" id="A0A7S8IUQ5"/>
<evidence type="ECO:0000313" key="3">
    <source>
        <dbReference type="EMBL" id="QPC98640.1"/>
    </source>
</evidence>
<proteinExistence type="predicted"/>
<reference evidence="3 4" key="1">
    <citation type="submission" date="2020-11" db="EMBL/GenBank/DDBJ databases">
        <title>The genome sequence of Erythrobacter sp. 6D36.</title>
        <authorList>
            <person name="Liu Y."/>
        </authorList>
    </citation>
    <scope>NUCLEOTIDE SEQUENCE [LARGE SCALE GENOMIC DNA]</scope>
    <source>
        <strain evidence="3 4">6D36</strain>
    </source>
</reference>
<keyword evidence="4" id="KW-1185">Reference proteome</keyword>